<dbReference type="Proteomes" id="UP000662747">
    <property type="component" value="Chromosome"/>
</dbReference>
<keyword evidence="1" id="KW-0732">Signal</keyword>
<dbReference type="InterPro" id="IPR011004">
    <property type="entry name" value="Trimer_LpxA-like_sf"/>
</dbReference>
<dbReference type="Gene3D" id="2.160.10.10">
    <property type="entry name" value="Hexapeptide repeat proteins"/>
    <property type="match status" value="1"/>
</dbReference>
<evidence type="ECO:0000256" key="1">
    <source>
        <dbReference type="SAM" id="SignalP"/>
    </source>
</evidence>
<dbReference type="EMBL" id="CP071090">
    <property type="protein sequence ID" value="QSQ25851.1"/>
    <property type="molecule type" value="Genomic_DNA"/>
</dbReference>
<sequence length="175" mass="18184">MHLSPIPALALALTFAGPAFAEDAPAKKPRDYKVVCATNSKDGSRAVQGTDLVIEAGDKVKDAVAVEGNVIIRKGAVVEDAVAIRGRVIVEAGAHVTGDAISLGGEVRIKDGAHVDGDAVALGGQLKLDKDGDVSGDKVSLSFMIGGKDMVRGIIEKALDDDMRCHILDDEDKDV</sequence>
<gene>
    <name evidence="2" type="ORF">JY651_13370</name>
</gene>
<evidence type="ECO:0008006" key="4">
    <source>
        <dbReference type="Google" id="ProtNLM"/>
    </source>
</evidence>
<feature type="chain" id="PRO_5047467095" description="Polymer-forming cytoskeletal protein" evidence="1">
    <location>
        <begin position="22"/>
        <end position="175"/>
    </location>
</feature>
<reference evidence="2 3" key="1">
    <citation type="submission" date="2021-02" db="EMBL/GenBank/DDBJ databases">
        <title>De Novo genome assembly of isolated myxobacteria.</title>
        <authorList>
            <person name="Stevens D.C."/>
        </authorList>
    </citation>
    <scope>NUCLEOTIDE SEQUENCE [LARGE SCALE GENOMIC DNA]</scope>
    <source>
        <strain evidence="3">SCPEA02</strain>
    </source>
</reference>
<protein>
    <recommendedName>
        <fullName evidence="4">Polymer-forming cytoskeletal protein</fullName>
    </recommendedName>
</protein>
<dbReference type="RefSeq" id="WP_206727402.1">
    <property type="nucleotide sequence ID" value="NZ_CP071090.1"/>
</dbReference>
<evidence type="ECO:0000313" key="2">
    <source>
        <dbReference type="EMBL" id="QSQ25851.1"/>
    </source>
</evidence>
<keyword evidence="3" id="KW-1185">Reference proteome</keyword>
<proteinExistence type="predicted"/>
<organism evidence="2 3">
    <name type="scientific">Pyxidicoccus parkwayensis</name>
    <dbReference type="NCBI Taxonomy" id="2813578"/>
    <lineage>
        <taxon>Bacteria</taxon>
        <taxon>Pseudomonadati</taxon>
        <taxon>Myxococcota</taxon>
        <taxon>Myxococcia</taxon>
        <taxon>Myxococcales</taxon>
        <taxon>Cystobacterineae</taxon>
        <taxon>Myxococcaceae</taxon>
        <taxon>Pyxidicoccus</taxon>
    </lineage>
</organism>
<evidence type="ECO:0000313" key="3">
    <source>
        <dbReference type="Proteomes" id="UP000662747"/>
    </source>
</evidence>
<dbReference type="SUPFAM" id="SSF51161">
    <property type="entry name" value="Trimeric LpxA-like enzymes"/>
    <property type="match status" value="1"/>
</dbReference>
<name>A0ABX7P5V8_9BACT</name>
<accession>A0ABX7P5V8</accession>
<feature type="signal peptide" evidence="1">
    <location>
        <begin position="1"/>
        <end position="21"/>
    </location>
</feature>